<sequence>MRRYMIDSLDAIIEACSDLEEWHFSSTECILPVEPGAALISDVASSKKQRKTFQLDTFLTAKPRLITIELSSLPSPYIEIEVKWLPLTQMDLLTLEKYPVPQGLMKEWDCVSNMEGSSQNLDCAKLLGKQRRQGSTNGREEEHDLDDDLDSMNSDSNGPTQLASYRSSAFHSDHRKPLRAEHNIYFSQASHNQSSDNSIFQQQTMNDEQKEEGFDRSEDTEGDNHCGDTIALEVLLNSVQTKVETINHRPNRYQALLCELSRVLQGLQEQLSSSSDIAANTFQCTNLPVSVDSEVEKSISMLDYVLGDSSAELVPDVGTRTQSLTSGWDQLDSVIQWHLHHVSHLIKHLESSNRFCSSLSHIDKYNNTSLLCINEDLLAMALEAQSEILVDITGLVLNCAEERNPYKIFTNSRCLAFCGTDPRAPLFPATFWSRYVWPTPTFGSGSPGPNETLRPNLMIQRTSLNEYLFQEYDTLDTDDENKQSLDSAIDNLIDKITDLDLMDITVWNEIPLTQLCNRLKLQNFQILLRYNSQNLRLGHPNSRGENSLSRSALNVEPIVSLALKYLIKQGKLQHELRESDEELLFHSLESLVNNLEVQSATADRRSELMALSVDNFICLAHTLEHKDDSVTASARQAICALENLTRSAYGVILQSNPLPFLRTAGPCCAFLKELDVFSQKLRGATSRFKDDSYGRGKTTNSDSGYSLISPVGTAILWAMQCPDTEDYRTAALAAWECFSPPTDMSFSQSSSRPQSYLFNHQPKSSRVTHGTLCGGGDQDPIKAEVRRMNLADDSAKVRRLALRILMSRQKCRSIACSLDTAV</sequence>
<feature type="region of interest" description="Disordered" evidence="1">
    <location>
        <begin position="130"/>
        <end position="173"/>
    </location>
</feature>
<evidence type="ECO:0000313" key="3">
    <source>
        <dbReference type="Proteomes" id="UP001651158"/>
    </source>
</evidence>
<feature type="compositionally biased region" description="Basic and acidic residues" evidence="1">
    <location>
        <begin position="207"/>
        <end position="223"/>
    </location>
</feature>
<accession>A0ABR4QRD3</accession>
<dbReference type="EMBL" id="JAKROA010000001">
    <property type="protein sequence ID" value="KAL5112368.1"/>
    <property type="molecule type" value="Genomic_DNA"/>
</dbReference>
<evidence type="ECO:0000313" key="2">
    <source>
        <dbReference type="EMBL" id="KAL5112368.1"/>
    </source>
</evidence>
<evidence type="ECO:0000256" key="1">
    <source>
        <dbReference type="SAM" id="MobiDB-lite"/>
    </source>
</evidence>
<organism evidence="2 3">
    <name type="scientific">Taenia crassiceps</name>
    <dbReference type="NCBI Taxonomy" id="6207"/>
    <lineage>
        <taxon>Eukaryota</taxon>
        <taxon>Metazoa</taxon>
        <taxon>Spiralia</taxon>
        <taxon>Lophotrochozoa</taxon>
        <taxon>Platyhelminthes</taxon>
        <taxon>Cestoda</taxon>
        <taxon>Eucestoda</taxon>
        <taxon>Cyclophyllidea</taxon>
        <taxon>Taeniidae</taxon>
        <taxon>Taenia</taxon>
    </lineage>
</organism>
<proteinExistence type="predicted"/>
<feature type="compositionally biased region" description="Polar residues" evidence="1">
    <location>
        <begin position="158"/>
        <end position="170"/>
    </location>
</feature>
<protein>
    <submittedName>
        <fullName evidence="2">Uncharacterized protein</fullName>
    </submittedName>
</protein>
<name>A0ABR4QRD3_9CEST</name>
<gene>
    <name evidence="2" type="ORF">TcWFU_006708</name>
</gene>
<comment type="caution">
    <text evidence="2">The sequence shown here is derived from an EMBL/GenBank/DDBJ whole genome shotgun (WGS) entry which is preliminary data.</text>
</comment>
<dbReference type="Proteomes" id="UP001651158">
    <property type="component" value="Unassembled WGS sequence"/>
</dbReference>
<reference evidence="2 3" key="1">
    <citation type="journal article" date="2022" name="Front. Cell. Infect. Microbiol.">
        <title>The Genomes of Two Strains of Taenia crassiceps the Animal Model for the Study of Human Cysticercosis.</title>
        <authorList>
            <person name="Bobes R.J."/>
            <person name="Estrada K."/>
            <person name="Rios-Valencia D.G."/>
            <person name="Calderon-Gallegos A."/>
            <person name="de la Torre P."/>
            <person name="Carrero J.C."/>
            <person name="Sanchez-Flores A."/>
            <person name="Laclette J.P."/>
        </authorList>
    </citation>
    <scope>NUCLEOTIDE SEQUENCE [LARGE SCALE GENOMIC DNA]</scope>
    <source>
        <strain evidence="2">WFUcys</strain>
    </source>
</reference>
<feature type="region of interest" description="Disordered" evidence="1">
    <location>
        <begin position="204"/>
        <end position="223"/>
    </location>
</feature>
<keyword evidence="3" id="KW-1185">Reference proteome</keyword>